<evidence type="ECO:0000256" key="9">
    <source>
        <dbReference type="RuleBase" id="RU362097"/>
    </source>
</evidence>
<dbReference type="GO" id="GO:0015562">
    <property type="term" value="F:efflux transmembrane transporter activity"/>
    <property type="evidence" value="ECO:0007669"/>
    <property type="project" value="InterPro"/>
</dbReference>
<comment type="similarity">
    <text evidence="2 9">Belongs to the outer membrane factor (OMF) (TC 1.B.17) family.</text>
</comment>
<comment type="subcellular location">
    <subcellularLocation>
        <location evidence="9">Cell membrane</location>
        <topology evidence="9">Lipid-anchor</topology>
    </subcellularLocation>
    <subcellularLocation>
        <location evidence="1">Membrane</location>
    </subcellularLocation>
</comment>
<dbReference type="EMBL" id="CP010836">
    <property type="protein sequence ID" value="AJP72475.1"/>
    <property type="molecule type" value="Genomic_DNA"/>
</dbReference>
<keyword evidence="8 9" id="KW-0449">Lipoprotein</keyword>
<evidence type="ECO:0000256" key="7">
    <source>
        <dbReference type="ARBA" id="ARBA00023139"/>
    </source>
</evidence>
<keyword evidence="7 9" id="KW-0564">Palmitate</keyword>
<dbReference type="InterPro" id="IPR010131">
    <property type="entry name" value="MdtP/NodT-like"/>
</dbReference>
<dbReference type="AlphaFoldDB" id="A0A7U4J914"/>
<dbReference type="Gene3D" id="1.20.1600.10">
    <property type="entry name" value="Outer membrane efflux proteins (OEP)"/>
    <property type="match status" value="1"/>
</dbReference>
<dbReference type="NCBIfam" id="TIGR01845">
    <property type="entry name" value="outer_NodT"/>
    <property type="match status" value="1"/>
</dbReference>
<evidence type="ECO:0000256" key="1">
    <source>
        <dbReference type="ARBA" id="ARBA00004370"/>
    </source>
</evidence>
<sequence length="491" mass="51431">MTPMVLHRAIRPAAPLAILLLSACATVPKMGPAPVVAPPSAYASGTSLAGMPQAEWPAMDWWHAYGDPQLDALIAEALDGAPDLAAATARVRQAEAYAQQAGAARLPTLDATASSGVAKQSYNNGIPAAFVPKGWNDTGRVEADLGFDLDLWGKNKASYAAARSQAEAARLDLAQSTLTLSTNVADAYADLAQLYAERAVQETALSIRQQTQQLTADRVAAGLDTQAELKQAQSAVPSARADLAATDERIALTRNRIAALLGKGPDRGLAIVAPTAVIPARGVPADVTTDLIGRRPDVVAARTRVEAEASLIKVARADFYPSVSLSAVFGFQSLGIDNLFKSGSSFGNATPAVSLPIFRGGALQGAYRQARANYDEAVASYDRTVTDAYHAVADAVTSQRALAVRLAESRLALADAQAAYDVARQRYEGGLSRFTDVLTAQDRALQSQRTVADLEARAFTLDVALVRALGGGFSAPRAATAPQATKDKNHG</sequence>
<evidence type="ECO:0000313" key="11">
    <source>
        <dbReference type="Proteomes" id="UP000032300"/>
    </source>
</evidence>
<accession>A0A7U4J914</accession>
<dbReference type="SUPFAM" id="SSF56954">
    <property type="entry name" value="Outer membrane efflux proteins (OEP)"/>
    <property type="match status" value="1"/>
</dbReference>
<dbReference type="PANTHER" id="PTHR30203">
    <property type="entry name" value="OUTER MEMBRANE CATION EFFLUX PROTEIN"/>
    <property type="match status" value="1"/>
</dbReference>
<keyword evidence="6 9" id="KW-0472">Membrane</keyword>
<gene>
    <name evidence="10" type="ORF">TS85_12810</name>
</gene>
<evidence type="ECO:0000313" key="10">
    <source>
        <dbReference type="EMBL" id="AJP72475.1"/>
    </source>
</evidence>
<keyword evidence="5 9" id="KW-0732">Signal</keyword>
<proteinExistence type="inferred from homology"/>
<organism evidence="10 11">
    <name type="scientific">Sphingomonas hengshuiensis</name>
    <dbReference type="NCBI Taxonomy" id="1609977"/>
    <lineage>
        <taxon>Bacteria</taxon>
        <taxon>Pseudomonadati</taxon>
        <taxon>Pseudomonadota</taxon>
        <taxon>Alphaproteobacteria</taxon>
        <taxon>Sphingomonadales</taxon>
        <taxon>Sphingomonadaceae</taxon>
        <taxon>Sphingomonas</taxon>
    </lineage>
</organism>
<evidence type="ECO:0000256" key="5">
    <source>
        <dbReference type="ARBA" id="ARBA00022729"/>
    </source>
</evidence>
<dbReference type="InterPro" id="IPR003423">
    <property type="entry name" value="OMP_efflux"/>
</dbReference>
<keyword evidence="11" id="KW-1185">Reference proteome</keyword>
<evidence type="ECO:0000256" key="8">
    <source>
        <dbReference type="ARBA" id="ARBA00023288"/>
    </source>
</evidence>
<evidence type="ECO:0000256" key="4">
    <source>
        <dbReference type="ARBA" id="ARBA00022692"/>
    </source>
</evidence>
<evidence type="ECO:0000256" key="6">
    <source>
        <dbReference type="ARBA" id="ARBA00023136"/>
    </source>
</evidence>
<protein>
    <submittedName>
        <fullName evidence="10">Multidrug transporter</fullName>
    </submittedName>
</protein>
<reference evidence="10 11" key="2">
    <citation type="submission" date="2015-02" db="EMBL/GenBank/DDBJ databases">
        <title>The complete genome of Sphingomonas hengshuiensis sp. WHSC-8 isolated from soil of Hengshui Lake.</title>
        <authorList>
            <person name="Wei S."/>
            <person name="Guo J."/>
            <person name="Su C."/>
            <person name="Wu R."/>
            <person name="Zhang Z."/>
            <person name="Liang K."/>
            <person name="Li H."/>
            <person name="Wang T."/>
            <person name="Liu H."/>
            <person name="Zhang C."/>
            <person name="Li Z."/>
            <person name="Wang Q."/>
            <person name="Meng J."/>
        </authorList>
    </citation>
    <scope>NUCLEOTIDE SEQUENCE [LARGE SCALE GENOMIC DNA]</scope>
    <source>
        <strain evidence="10 11">WHSC-8</strain>
    </source>
</reference>
<feature type="signal peptide" evidence="9">
    <location>
        <begin position="1"/>
        <end position="25"/>
    </location>
</feature>
<name>A0A7U4J914_9SPHN</name>
<evidence type="ECO:0000256" key="3">
    <source>
        <dbReference type="ARBA" id="ARBA00022452"/>
    </source>
</evidence>
<reference evidence="10 11" key="1">
    <citation type="journal article" date="2015" name="Int. J. Syst. Evol. Microbiol.">
        <title>Sphingomonas hengshuiensis sp. nov., isolated from lake wetland.</title>
        <authorList>
            <person name="Wei S."/>
            <person name="Wang T."/>
            <person name="Liu H."/>
            <person name="Zhang C."/>
            <person name="Guo J."/>
            <person name="Wang Q."/>
            <person name="Liang K."/>
            <person name="Zhang Z."/>
        </authorList>
    </citation>
    <scope>NUCLEOTIDE SEQUENCE [LARGE SCALE GENOMIC DNA]</scope>
    <source>
        <strain evidence="10 11">WHSC-8</strain>
    </source>
</reference>
<feature type="chain" id="PRO_5031606921" evidence="9">
    <location>
        <begin position="26"/>
        <end position="491"/>
    </location>
</feature>
<evidence type="ECO:0000256" key="2">
    <source>
        <dbReference type="ARBA" id="ARBA00007613"/>
    </source>
</evidence>
<dbReference type="Pfam" id="PF02321">
    <property type="entry name" value="OEP"/>
    <property type="match status" value="2"/>
</dbReference>
<dbReference type="Gene3D" id="2.20.200.10">
    <property type="entry name" value="Outer membrane efflux proteins (OEP)"/>
    <property type="match status" value="1"/>
</dbReference>
<keyword evidence="4 9" id="KW-0812">Transmembrane</keyword>
<dbReference type="GO" id="GO:0005886">
    <property type="term" value="C:plasma membrane"/>
    <property type="evidence" value="ECO:0007669"/>
    <property type="project" value="UniProtKB-SubCell"/>
</dbReference>
<keyword evidence="3 9" id="KW-1134">Transmembrane beta strand</keyword>
<dbReference type="PANTHER" id="PTHR30203:SF20">
    <property type="entry name" value="MULTIDRUG RESISTANCE OUTER MEMBRANE PROTEIN MDTP-RELATED"/>
    <property type="match status" value="1"/>
</dbReference>
<dbReference type="KEGG" id="sphi:TS85_12810"/>
<dbReference type="Proteomes" id="UP000032300">
    <property type="component" value="Chromosome"/>
</dbReference>